<comment type="caution">
    <text evidence="2">The sequence shown here is derived from an EMBL/GenBank/DDBJ whole genome shotgun (WGS) entry which is preliminary data.</text>
</comment>
<evidence type="ECO:0000313" key="2">
    <source>
        <dbReference type="EMBL" id="KAL0955273.1"/>
    </source>
</evidence>
<feature type="compositionally biased region" description="Polar residues" evidence="1">
    <location>
        <begin position="1"/>
        <end position="16"/>
    </location>
</feature>
<proteinExistence type="predicted"/>
<sequence length="151" mass="17679">MPPARTQNPFRASGSSPVGVPRFQRLSRRNSRGAGWHIRGYRDMGSMWINVRRGSYGNTYGQDVNEGSTIREFWEDVVRGVQMEDGFPMPENWTFELTSNKRPIIPSDDLITTIFDGDENVYVKVYDEDDNERVFDFDTYTWEYHVPGRRR</sequence>
<keyword evidence="3" id="KW-1185">Reference proteome</keyword>
<dbReference type="EMBL" id="JASNQZ010000007">
    <property type="protein sequence ID" value="KAL0955273.1"/>
    <property type="molecule type" value="Genomic_DNA"/>
</dbReference>
<evidence type="ECO:0000256" key="1">
    <source>
        <dbReference type="SAM" id="MobiDB-lite"/>
    </source>
</evidence>
<name>A0ABR3JIM7_9AGAR</name>
<reference evidence="3" key="1">
    <citation type="submission" date="2024-06" db="EMBL/GenBank/DDBJ databases">
        <title>Multi-omics analyses provide insights into the biosynthesis of the anticancer antibiotic pleurotin in Hohenbuehelia grisea.</title>
        <authorList>
            <person name="Weaver J.A."/>
            <person name="Alberti F."/>
        </authorList>
    </citation>
    <scope>NUCLEOTIDE SEQUENCE [LARGE SCALE GENOMIC DNA]</scope>
    <source>
        <strain evidence="3">T-177</strain>
    </source>
</reference>
<gene>
    <name evidence="2" type="ORF">HGRIS_004163</name>
</gene>
<organism evidence="2 3">
    <name type="scientific">Hohenbuehelia grisea</name>
    <dbReference type="NCBI Taxonomy" id="104357"/>
    <lineage>
        <taxon>Eukaryota</taxon>
        <taxon>Fungi</taxon>
        <taxon>Dikarya</taxon>
        <taxon>Basidiomycota</taxon>
        <taxon>Agaricomycotina</taxon>
        <taxon>Agaricomycetes</taxon>
        <taxon>Agaricomycetidae</taxon>
        <taxon>Agaricales</taxon>
        <taxon>Pleurotineae</taxon>
        <taxon>Pleurotaceae</taxon>
        <taxon>Hohenbuehelia</taxon>
    </lineage>
</organism>
<protein>
    <submittedName>
        <fullName evidence="2">Uncharacterized protein</fullName>
    </submittedName>
</protein>
<accession>A0ABR3JIM7</accession>
<dbReference type="Proteomes" id="UP001556367">
    <property type="component" value="Unassembled WGS sequence"/>
</dbReference>
<feature type="region of interest" description="Disordered" evidence="1">
    <location>
        <begin position="1"/>
        <end position="21"/>
    </location>
</feature>
<evidence type="ECO:0000313" key="3">
    <source>
        <dbReference type="Proteomes" id="UP001556367"/>
    </source>
</evidence>